<keyword evidence="1" id="KW-0808">Transferase</keyword>
<dbReference type="EMBL" id="MCHY01000008">
    <property type="protein sequence ID" value="RKD24304.1"/>
    <property type="molecule type" value="Genomic_DNA"/>
</dbReference>
<sequence>MFPRITDYAHQLLEQRIQPGAHVIDATMGNGHDTVFLAQQVGETGKVYSFDIQQQALDSTRQLLVKRHLEQRARLFLQSHAMMDFPAESIDAVVFNLGYLPRSDKTITTQAETTIESIKRALRFLKVGGLIVVVVYWGHEQGKIEKQAVEQFVEGLPFPEFMVLRYQYMNPLNQPPFVLAIERRRRPTVD</sequence>
<reference evidence="1 2" key="1">
    <citation type="submission" date="2016-08" db="EMBL/GenBank/DDBJ databases">
        <title>Novel Firmicute Genomes.</title>
        <authorList>
            <person name="Poppleton D.I."/>
            <person name="Gribaldo S."/>
        </authorList>
    </citation>
    <scope>NUCLEOTIDE SEQUENCE [LARGE SCALE GENOMIC DNA]</scope>
    <source>
        <strain evidence="1 2">RAOx-1</strain>
    </source>
</reference>
<dbReference type="PANTHER" id="PTHR35276">
    <property type="entry name" value="S-ADENOSYL-L-METHIONINE-DEPENDENT METHYLTRANSFERASES SUPERFAMILY PROTEIN"/>
    <property type="match status" value="1"/>
</dbReference>
<gene>
    <name evidence="1" type="ORF">BEP19_07855</name>
</gene>
<dbReference type="GO" id="GO:0008168">
    <property type="term" value="F:methyltransferase activity"/>
    <property type="evidence" value="ECO:0007669"/>
    <property type="project" value="UniProtKB-KW"/>
</dbReference>
<keyword evidence="2" id="KW-1185">Reference proteome</keyword>
<dbReference type="RefSeq" id="WP_120189597.1">
    <property type="nucleotide sequence ID" value="NZ_MCHY01000008.1"/>
</dbReference>
<dbReference type="Proteomes" id="UP000284219">
    <property type="component" value="Unassembled WGS sequence"/>
</dbReference>
<dbReference type="GO" id="GO:0032259">
    <property type="term" value="P:methylation"/>
    <property type="evidence" value="ECO:0007669"/>
    <property type="project" value="UniProtKB-KW"/>
</dbReference>
<dbReference type="AlphaFoldDB" id="A0A419SJU3"/>
<proteinExistence type="predicted"/>
<dbReference type="PANTHER" id="PTHR35276:SF1">
    <property type="entry name" value="TRNA (MNM(5)S(2)U34)-METHYLTRANSFERASE, CHLOROPLASTIC"/>
    <property type="match status" value="1"/>
</dbReference>
<dbReference type="InterPro" id="IPR010719">
    <property type="entry name" value="MnmM_MeTrfase"/>
</dbReference>
<dbReference type="OrthoDB" id="9792989at2"/>
<keyword evidence="1" id="KW-0489">Methyltransferase</keyword>
<evidence type="ECO:0000313" key="2">
    <source>
        <dbReference type="Proteomes" id="UP000284219"/>
    </source>
</evidence>
<name>A0A419SJU3_9BACL</name>
<organism evidence="1 2">
    <name type="scientific">Ammoniphilus oxalaticus</name>
    <dbReference type="NCBI Taxonomy" id="66863"/>
    <lineage>
        <taxon>Bacteria</taxon>
        <taxon>Bacillati</taxon>
        <taxon>Bacillota</taxon>
        <taxon>Bacilli</taxon>
        <taxon>Bacillales</taxon>
        <taxon>Paenibacillaceae</taxon>
        <taxon>Aneurinibacillus group</taxon>
        <taxon>Ammoniphilus</taxon>
    </lineage>
</organism>
<dbReference type="Pfam" id="PF06962">
    <property type="entry name" value="rRNA_methylase"/>
    <property type="match status" value="1"/>
</dbReference>
<protein>
    <submittedName>
        <fullName evidence="1">16S rRNA (Cytosine(1402)-N(4))-methyltransferase</fullName>
    </submittedName>
</protein>
<dbReference type="InterPro" id="IPR029063">
    <property type="entry name" value="SAM-dependent_MTases_sf"/>
</dbReference>
<accession>A0A419SJU3</accession>
<evidence type="ECO:0000313" key="1">
    <source>
        <dbReference type="EMBL" id="RKD24304.1"/>
    </source>
</evidence>
<dbReference type="Gene3D" id="3.40.50.150">
    <property type="entry name" value="Vaccinia Virus protein VP39"/>
    <property type="match status" value="1"/>
</dbReference>
<comment type="caution">
    <text evidence="1">The sequence shown here is derived from an EMBL/GenBank/DDBJ whole genome shotgun (WGS) entry which is preliminary data.</text>
</comment>
<dbReference type="SUPFAM" id="SSF53335">
    <property type="entry name" value="S-adenosyl-L-methionine-dependent methyltransferases"/>
    <property type="match status" value="1"/>
</dbReference>